<keyword evidence="2" id="KW-1185">Reference proteome</keyword>
<comment type="caution">
    <text evidence="1">The sequence shown here is derived from an EMBL/GenBank/DDBJ whole genome shotgun (WGS) entry which is preliminary data.</text>
</comment>
<accession>A0A328AZ14</accession>
<dbReference type="Pfam" id="PF09351">
    <property type="entry name" value="DUF1993"/>
    <property type="match status" value="1"/>
</dbReference>
<dbReference type="AlphaFoldDB" id="A0A328AZ14"/>
<proteinExistence type="predicted"/>
<evidence type="ECO:0000313" key="1">
    <source>
        <dbReference type="EMBL" id="RAK60163.1"/>
    </source>
</evidence>
<dbReference type="Gene3D" id="1.20.120.450">
    <property type="entry name" value="dinb family like domain"/>
    <property type="match status" value="1"/>
</dbReference>
<protein>
    <submittedName>
        <fullName evidence="1">DUF1993 domain-containing protein</fullName>
    </submittedName>
</protein>
<dbReference type="PANTHER" id="PTHR36922:SF1">
    <property type="entry name" value="DUF1993 DOMAIN-CONTAINING PROTEIN"/>
    <property type="match status" value="1"/>
</dbReference>
<dbReference type="EMBL" id="QFYP01000001">
    <property type="protein sequence ID" value="RAK60163.1"/>
    <property type="molecule type" value="Genomic_DNA"/>
</dbReference>
<dbReference type="Proteomes" id="UP000249842">
    <property type="component" value="Unassembled WGS sequence"/>
</dbReference>
<sequence>MSLSMHQASVPVFVRMLNNLSAILKTAEAHAEAKKIEPSVLINDRLAPDMLPLSRQIQIATDGAKGCVARLAGIEVPSYPDTEATFAELQERLAKTIAFLNSVPADKIDGSEDRTITLKVGGKDLNFPGSAFLLNFATPNFYFHVTATYLILRHNGVQLGKMDYLGAA</sequence>
<dbReference type="PANTHER" id="PTHR36922">
    <property type="entry name" value="BLL2446 PROTEIN"/>
    <property type="match status" value="1"/>
</dbReference>
<dbReference type="SUPFAM" id="SSF109854">
    <property type="entry name" value="DinB/YfiT-like putative metalloenzymes"/>
    <property type="match status" value="1"/>
</dbReference>
<dbReference type="InterPro" id="IPR034660">
    <property type="entry name" value="DinB/YfiT-like"/>
</dbReference>
<gene>
    <name evidence="1" type="ORF">DJ021_10285</name>
</gene>
<reference evidence="2" key="1">
    <citation type="submission" date="2018-05" db="EMBL/GenBank/DDBJ databases">
        <authorList>
            <person name="Li X."/>
        </authorList>
    </citation>
    <scope>NUCLEOTIDE SEQUENCE [LARGE SCALE GENOMIC DNA]</scope>
    <source>
        <strain evidence="2">HKS-05</strain>
    </source>
</reference>
<evidence type="ECO:0000313" key="2">
    <source>
        <dbReference type="Proteomes" id="UP000249842"/>
    </source>
</evidence>
<dbReference type="RefSeq" id="WP_111457456.1">
    <property type="nucleotide sequence ID" value="NZ_QFYP01000001.1"/>
</dbReference>
<dbReference type="InterPro" id="IPR018531">
    <property type="entry name" value="DUF1993"/>
</dbReference>
<dbReference type="OrthoDB" id="338237at2"/>
<name>A0A328AZ14_9CAUL</name>
<organism evidence="1 2">
    <name type="scientific">Phenylobacterium hankyongense</name>
    <dbReference type="NCBI Taxonomy" id="1813876"/>
    <lineage>
        <taxon>Bacteria</taxon>
        <taxon>Pseudomonadati</taxon>
        <taxon>Pseudomonadota</taxon>
        <taxon>Alphaproteobacteria</taxon>
        <taxon>Caulobacterales</taxon>
        <taxon>Caulobacteraceae</taxon>
        <taxon>Phenylobacterium</taxon>
    </lineage>
</organism>